<dbReference type="SUPFAM" id="SSF51735">
    <property type="entry name" value="NAD(P)-binding Rossmann-fold domains"/>
    <property type="match status" value="1"/>
</dbReference>
<evidence type="ECO:0000313" key="3">
    <source>
        <dbReference type="EMBL" id="EKT4091012.1"/>
    </source>
</evidence>
<organism evidence="3 4">
    <name type="scientific">Stenotrophomonas maltophilia</name>
    <name type="common">Pseudomonas maltophilia</name>
    <name type="synonym">Xanthomonas maltophilia</name>
    <dbReference type="NCBI Taxonomy" id="40324"/>
    <lineage>
        <taxon>Bacteria</taxon>
        <taxon>Pseudomonadati</taxon>
        <taxon>Pseudomonadota</taxon>
        <taxon>Gammaproteobacteria</taxon>
        <taxon>Lysobacterales</taxon>
        <taxon>Lysobacteraceae</taxon>
        <taxon>Stenotrophomonas</taxon>
        <taxon>Stenotrophomonas maltophilia group</taxon>
    </lineage>
</organism>
<dbReference type="Proteomes" id="UP001218208">
    <property type="component" value="Unassembled WGS sequence"/>
</dbReference>
<keyword evidence="2" id="KW-0560">Oxidoreductase</keyword>
<comment type="caution">
    <text evidence="3">The sequence shown here is derived from an EMBL/GenBank/DDBJ whole genome shotgun (WGS) entry which is preliminary data.</text>
</comment>
<dbReference type="Pfam" id="PF13561">
    <property type="entry name" value="adh_short_C2"/>
    <property type="match status" value="1"/>
</dbReference>
<evidence type="ECO:0000256" key="1">
    <source>
        <dbReference type="ARBA" id="ARBA00006484"/>
    </source>
</evidence>
<name>A0AAI9BYL8_STEMA</name>
<dbReference type="PRINTS" id="PR00081">
    <property type="entry name" value="GDHRDH"/>
</dbReference>
<evidence type="ECO:0000256" key="2">
    <source>
        <dbReference type="ARBA" id="ARBA00023002"/>
    </source>
</evidence>
<dbReference type="RefSeq" id="WP_180846627.1">
    <property type="nucleotide sequence ID" value="NZ_CP080573.1"/>
</dbReference>
<dbReference type="NCBIfam" id="NF005559">
    <property type="entry name" value="PRK07231.1"/>
    <property type="match status" value="1"/>
</dbReference>
<dbReference type="PANTHER" id="PTHR42760:SF133">
    <property type="entry name" value="3-OXOACYL-[ACYL-CARRIER-PROTEIN] REDUCTASE"/>
    <property type="match status" value="1"/>
</dbReference>
<dbReference type="PRINTS" id="PR00080">
    <property type="entry name" value="SDRFAMILY"/>
</dbReference>
<dbReference type="Gene3D" id="3.40.50.720">
    <property type="entry name" value="NAD(P)-binding Rossmann-like Domain"/>
    <property type="match status" value="1"/>
</dbReference>
<dbReference type="PANTHER" id="PTHR42760">
    <property type="entry name" value="SHORT-CHAIN DEHYDROGENASES/REDUCTASES FAMILY MEMBER"/>
    <property type="match status" value="1"/>
</dbReference>
<dbReference type="FunFam" id="3.40.50.720:FF:000084">
    <property type="entry name" value="Short-chain dehydrogenase reductase"/>
    <property type="match status" value="1"/>
</dbReference>
<sequence length="252" mass="26411">MSRLKDKVAIITGAGAGMGAADARLFAREGAHVFITDIRADAAQAIAAELSAEGLSATALPLDVTREDQWNDVVDQVIATHGRIDVLVNNAGLPGPFDTWDNATLEGFNAIIQLNLNSHFLGMKAVSPHMKRAGKGSIVNMSSICGLVAITGIHPGYCPSKGANRLLAKGAAAEFASFNIRVNSVHPGIIDTPQNKDLIANDGANHGMRSRIPLGRFGRAEEVANVVLFLASDEASYVTGAEIVVDGGYVIV</sequence>
<gene>
    <name evidence="3" type="ORF">QEG23_000485</name>
</gene>
<dbReference type="InterPro" id="IPR002347">
    <property type="entry name" value="SDR_fam"/>
</dbReference>
<dbReference type="AlphaFoldDB" id="A0AAI9BYL8"/>
<comment type="similarity">
    <text evidence="1">Belongs to the short-chain dehydrogenases/reductases (SDR) family.</text>
</comment>
<evidence type="ECO:0000313" key="4">
    <source>
        <dbReference type="Proteomes" id="UP001218208"/>
    </source>
</evidence>
<reference evidence="3" key="1">
    <citation type="submission" date="2022-07" db="EMBL/GenBank/DDBJ databases">
        <authorList>
            <consortium name="DAFM: The Division of Animal and Food Microbiology"/>
        </authorList>
    </citation>
    <scope>NUCLEOTIDE SEQUENCE</scope>
    <source>
        <strain evidence="3">19MO01SH01-2</strain>
    </source>
</reference>
<protein>
    <submittedName>
        <fullName evidence="3">SDR family oxidoreductase</fullName>
    </submittedName>
</protein>
<dbReference type="InterPro" id="IPR036291">
    <property type="entry name" value="NAD(P)-bd_dom_sf"/>
</dbReference>
<accession>A0AAI9BYL8</accession>
<dbReference type="EMBL" id="ABLOJW010000002">
    <property type="protein sequence ID" value="EKT4091012.1"/>
    <property type="molecule type" value="Genomic_DNA"/>
</dbReference>
<proteinExistence type="inferred from homology"/>
<dbReference type="GO" id="GO:0016616">
    <property type="term" value="F:oxidoreductase activity, acting on the CH-OH group of donors, NAD or NADP as acceptor"/>
    <property type="evidence" value="ECO:0007669"/>
    <property type="project" value="TreeGrafter"/>
</dbReference>